<dbReference type="Gene3D" id="3.40.50.300">
    <property type="entry name" value="P-loop containing nucleotide triphosphate hydrolases"/>
    <property type="match status" value="1"/>
</dbReference>
<proteinExistence type="predicted"/>
<protein>
    <submittedName>
        <fullName evidence="1">Cdc6-like AAA superfamily ATPase</fullName>
    </submittedName>
</protein>
<keyword evidence="2" id="KW-1185">Reference proteome</keyword>
<comment type="caution">
    <text evidence="1">The sequence shown here is derived from an EMBL/GenBank/DDBJ whole genome shotgun (WGS) entry which is preliminary data.</text>
</comment>
<dbReference type="Proteomes" id="UP001232445">
    <property type="component" value="Unassembled WGS sequence"/>
</dbReference>
<gene>
    <name evidence="1" type="ORF">J2S00_002017</name>
</gene>
<sequence>MTTREKHYFAHGHTAEGYVSFYPSLIKELKHRYLLNGAPGTGKSWLLRQLGQQALHRGYGVEFIHSALVREEIDGVIIPALQTAVIDATRPHHFDPVYPVVIDQVINLNEGIDAGKLKGQTDKIIDLVDQQEEAFKRAYDHFCQAKQFHLQKEALYAEGFDKSRANEVTNELISRFLSQVKGENGRERHMFFGAATAEGVVHFIDELTEGLHVRVIVKGRPGSGKSTMLKKLVQKAEELALETEVYHCGFDPNSLDMIYWPQLKVAIVDGTAPHELEPVRHEDEILDMYALCFSKDIDQLYAKELAELDHKYKAQTKQGVAWLREAKQYRDELRSHYQQVMDEEFVQQKLEWLVRTIFRDQ</sequence>
<dbReference type="RefSeq" id="WP_307338889.1">
    <property type="nucleotide sequence ID" value="NZ_JAUSUQ010000006.1"/>
</dbReference>
<evidence type="ECO:0000313" key="2">
    <source>
        <dbReference type="Proteomes" id="UP001232445"/>
    </source>
</evidence>
<dbReference type="InterPro" id="IPR027417">
    <property type="entry name" value="P-loop_NTPase"/>
</dbReference>
<reference evidence="1 2" key="1">
    <citation type="submission" date="2023-07" db="EMBL/GenBank/DDBJ databases">
        <title>Genomic Encyclopedia of Type Strains, Phase IV (KMG-IV): sequencing the most valuable type-strain genomes for metagenomic binning, comparative biology and taxonomic classification.</title>
        <authorList>
            <person name="Goeker M."/>
        </authorList>
    </citation>
    <scope>NUCLEOTIDE SEQUENCE [LARGE SCALE GENOMIC DNA]</scope>
    <source>
        <strain evidence="1 2">DSM 17740</strain>
    </source>
</reference>
<evidence type="ECO:0000313" key="1">
    <source>
        <dbReference type="EMBL" id="MDQ0339231.1"/>
    </source>
</evidence>
<organism evidence="1 2">
    <name type="scientific">Caldalkalibacillus uzonensis</name>
    <dbReference type="NCBI Taxonomy" id="353224"/>
    <lineage>
        <taxon>Bacteria</taxon>
        <taxon>Bacillati</taxon>
        <taxon>Bacillota</taxon>
        <taxon>Bacilli</taxon>
        <taxon>Bacillales</taxon>
        <taxon>Bacillaceae</taxon>
        <taxon>Caldalkalibacillus</taxon>
    </lineage>
</organism>
<name>A0ABU0CS32_9BACI</name>
<accession>A0ABU0CS32</accession>
<dbReference type="SUPFAM" id="SSF52540">
    <property type="entry name" value="P-loop containing nucleoside triphosphate hydrolases"/>
    <property type="match status" value="2"/>
</dbReference>
<dbReference type="EMBL" id="JAUSUQ010000006">
    <property type="protein sequence ID" value="MDQ0339231.1"/>
    <property type="molecule type" value="Genomic_DNA"/>
</dbReference>